<dbReference type="CDD" id="cd02194">
    <property type="entry name" value="ThiL"/>
    <property type="match status" value="1"/>
</dbReference>
<dbReference type="EMBL" id="CP013695">
    <property type="protein sequence ID" value="ALU31725.1"/>
    <property type="molecule type" value="Genomic_DNA"/>
</dbReference>
<dbReference type="SUPFAM" id="SSF56042">
    <property type="entry name" value="PurM C-terminal domain-like"/>
    <property type="match status" value="1"/>
</dbReference>
<accession>A0A0U3GVE5</accession>
<dbReference type="GeneID" id="14551219"/>
<dbReference type="InterPro" id="IPR036676">
    <property type="entry name" value="PurM-like_C_sf"/>
</dbReference>
<dbReference type="Gene3D" id="3.30.1330.10">
    <property type="entry name" value="PurM-like, N-terminal domain"/>
    <property type="match status" value="1"/>
</dbReference>
<organism evidence="2 5">
    <name type="scientific">Sulfolobus acidocaldarius</name>
    <dbReference type="NCBI Taxonomy" id="2285"/>
    <lineage>
        <taxon>Archaea</taxon>
        <taxon>Thermoproteota</taxon>
        <taxon>Thermoprotei</taxon>
        <taxon>Sulfolobales</taxon>
        <taxon>Sulfolobaceae</taxon>
        <taxon>Sulfolobus</taxon>
    </lineage>
</organism>
<protein>
    <submittedName>
        <fullName evidence="2">Thiamine-monophosphate kinase</fullName>
    </submittedName>
</protein>
<proteinExistence type="predicted"/>
<dbReference type="PaxDb" id="1435377-SUSAZ_03165"/>
<dbReference type="PANTHER" id="PTHR30270:SF0">
    <property type="entry name" value="THIAMINE-MONOPHOSPHATE KINASE"/>
    <property type="match status" value="1"/>
</dbReference>
<dbReference type="RefSeq" id="WP_015385473.1">
    <property type="nucleotide sequence ID" value="NZ_BHWZ01000001.1"/>
</dbReference>
<dbReference type="Proteomes" id="UP000060043">
    <property type="component" value="Chromosome"/>
</dbReference>
<dbReference type="InterPro" id="IPR036921">
    <property type="entry name" value="PurM-like_N_sf"/>
</dbReference>
<evidence type="ECO:0000313" key="4">
    <source>
        <dbReference type="Proteomes" id="UP000060043"/>
    </source>
</evidence>
<dbReference type="PANTHER" id="PTHR30270">
    <property type="entry name" value="THIAMINE-MONOPHOSPHATE KINASE"/>
    <property type="match status" value="1"/>
</dbReference>
<dbReference type="SUPFAM" id="SSF55326">
    <property type="entry name" value="PurM N-terminal domain-like"/>
    <property type="match status" value="1"/>
</dbReference>
<dbReference type="Proteomes" id="UP000065473">
    <property type="component" value="Chromosome"/>
</dbReference>
<evidence type="ECO:0000313" key="5">
    <source>
        <dbReference type="Proteomes" id="UP000065473"/>
    </source>
</evidence>
<dbReference type="AlphaFoldDB" id="A0A0U3GVE5"/>
<dbReference type="OrthoDB" id="45909at2157"/>
<gene>
    <name evidence="2" type="ORF">ATY89_02895</name>
    <name evidence="3" type="ORF">ATZ20_05920</name>
</gene>
<dbReference type="GO" id="GO:0009030">
    <property type="term" value="F:thiamine-phosphate kinase activity"/>
    <property type="evidence" value="ECO:0007669"/>
    <property type="project" value="InterPro"/>
</dbReference>
<feature type="domain" description="PurM-like N-terminal" evidence="1">
    <location>
        <begin position="33"/>
        <end position="127"/>
    </location>
</feature>
<name>A0A0U3GVE5_9CREN</name>
<reference evidence="4 5" key="1">
    <citation type="submission" date="2015-12" db="EMBL/GenBank/DDBJ databases">
        <title>A stable core within a dynamic pangenome in Sulfolobus acidocaldarius.</title>
        <authorList>
            <person name="Anderson R."/>
            <person name="Kouris A."/>
            <person name="Seward C."/>
            <person name="Campbell K."/>
            <person name="Whitaker R."/>
        </authorList>
    </citation>
    <scope>NUCLEOTIDE SEQUENCE [LARGE SCALE GENOMIC DNA]</scope>
    <source>
        <strain evidence="2 5">GG12-C01-09</strain>
        <strain evidence="3 4">NG05B_CO5_07</strain>
    </source>
</reference>
<dbReference type="Gene3D" id="3.90.650.10">
    <property type="entry name" value="PurM-like C-terminal domain"/>
    <property type="match status" value="1"/>
</dbReference>
<evidence type="ECO:0000313" key="2">
    <source>
        <dbReference type="EMBL" id="ALU28998.1"/>
    </source>
</evidence>
<dbReference type="GO" id="GO:0009228">
    <property type="term" value="P:thiamine biosynthetic process"/>
    <property type="evidence" value="ECO:0007669"/>
    <property type="project" value="InterPro"/>
</dbReference>
<dbReference type="EMBL" id="CP013694">
    <property type="protein sequence ID" value="ALU28998.1"/>
    <property type="molecule type" value="Genomic_DNA"/>
</dbReference>
<dbReference type="InterPro" id="IPR006283">
    <property type="entry name" value="ThiL-like"/>
</dbReference>
<keyword evidence="2" id="KW-0808">Transferase</keyword>
<sequence>MHSEHEIIKNLVSRYVSDNATNDDVYVEGKNMYKIDGFQLSYEFNFLESYDIGWRSVIGVISDILSKGGSPKFFLASLGLNKNRLKEIENILKGISDAINYYKGSYVGGDTNSSDNNGWIDIVGIGEAVCYKSVDNIKRGDKVIITSPIGYNSIIFISYVNNWKISIPLKYKLKYKHPIVNPHLQDIFSQNCDNIHYSLDISDGLIVSLYNLVERSKLGIEITKMPVSEEVLNIANNYKIRLLDLLKFSGEEYESIFVVDKDSYHKIINQMKLLGLNPVVFGEISDRQGVYFNGELIRKTGWDNFLGWF</sequence>
<evidence type="ECO:0000259" key="1">
    <source>
        <dbReference type="Pfam" id="PF00586"/>
    </source>
</evidence>
<keyword evidence="2" id="KW-0418">Kinase</keyword>
<dbReference type="InterPro" id="IPR016188">
    <property type="entry name" value="PurM-like_N"/>
</dbReference>
<dbReference type="Pfam" id="PF00586">
    <property type="entry name" value="AIRS"/>
    <property type="match status" value="1"/>
</dbReference>
<dbReference type="STRING" id="1435377.SUSAZ_03165"/>
<evidence type="ECO:0000313" key="3">
    <source>
        <dbReference type="EMBL" id="ALU31725.1"/>
    </source>
</evidence>